<organism evidence="1 2">
    <name type="scientific">Corynespora cassiicola Philippines</name>
    <dbReference type="NCBI Taxonomy" id="1448308"/>
    <lineage>
        <taxon>Eukaryota</taxon>
        <taxon>Fungi</taxon>
        <taxon>Dikarya</taxon>
        <taxon>Ascomycota</taxon>
        <taxon>Pezizomycotina</taxon>
        <taxon>Dothideomycetes</taxon>
        <taxon>Pleosporomycetidae</taxon>
        <taxon>Pleosporales</taxon>
        <taxon>Corynesporascaceae</taxon>
        <taxon>Corynespora</taxon>
    </lineage>
</organism>
<dbReference type="STRING" id="1448308.A0A2T2N5D8"/>
<dbReference type="OrthoDB" id="3788887at2759"/>
<accession>A0A2T2N5D8</accession>
<evidence type="ECO:0000313" key="2">
    <source>
        <dbReference type="Proteomes" id="UP000240883"/>
    </source>
</evidence>
<sequence>LSVDTFFGSLYTFVGDANGTRAISFLQHLCETLSKLGIDSMNTAEFVENIIQAMPIALLQLLRREPRTRLNLDLACLTGTMEDTTKTIAGRTKNLILPITLRTIQNIRAIVALANESVDTVMSAYSRNLAMPRDRHDNDKLDITNIKIFPTLEDIMSDAVEFLPSSDPDQPHYLEDKVERHIDTCFRLHRHDTFGELKEALSFLIHTIEDDPTLIQNYRLQPRDFRAFYYANAYISRISFDTRRGLEIHPRFQQPTQLRKNTAAGRSKWWRESKRVAEGILLSLIVIGNDQVQHLFFNDSGTNTNTREDLNLVKNNSPCTITTKLVSHNQTDIISVVRSSCEKFRGVLLEFRGVTPATFAPIRESLQGMQRHSILPFSQWILPDKVDSTKTVNVPMPLYTRRPASGFNLESIVTVL</sequence>
<dbReference type="EMBL" id="KZ678149">
    <property type="protein sequence ID" value="PSN60466.1"/>
    <property type="molecule type" value="Genomic_DNA"/>
</dbReference>
<evidence type="ECO:0000313" key="1">
    <source>
        <dbReference type="EMBL" id="PSN60466.1"/>
    </source>
</evidence>
<keyword evidence="2" id="KW-1185">Reference proteome</keyword>
<feature type="non-terminal residue" evidence="1">
    <location>
        <position position="1"/>
    </location>
</feature>
<protein>
    <submittedName>
        <fullName evidence="1">Uncharacterized protein</fullName>
    </submittedName>
</protein>
<gene>
    <name evidence="1" type="ORF">BS50DRAFT_506497</name>
</gene>
<proteinExistence type="predicted"/>
<name>A0A2T2N5D8_CORCC</name>
<reference evidence="1 2" key="1">
    <citation type="journal article" date="2018" name="Front. Microbiol.">
        <title>Genome-Wide Analysis of Corynespora cassiicola Leaf Fall Disease Putative Effectors.</title>
        <authorList>
            <person name="Lopez D."/>
            <person name="Ribeiro S."/>
            <person name="Label P."/>
            <person name="Fumanal B."/>
            <person name="Venisse J.S."/>
            <person name="Kohler A."/>
            <person name="de Oliveira R.R."/>
            <person name="Labutti K."/>
            <person name="Lipzen A."/>
            <person name="Lail K."/>
            <person name="Bauer D."/>
            <person name="Ohm R.A."/>
            <person name="Barry K.W."/>
            <person name="Spatafora J."/>
            <person name="Grigoriev I.V."/>
            <person name="Martin F.M."/>
            <person name="Pujade-Renaud V."/>
        </authorList>
    </citation>
    <scope>NUCLEOTIDE SEQUENCE [LARGE SCALE GENOMIC DNA]</scope>
    <source>
        <strain evidence="1 2">Philippines</strain>
    </source>
</reference>
<dbReference type="AlphaFoldDB" id="A0A2T2N5D8"/>
<dbReference type="Proteomes" id="UP000240883">
    <property type="component" value="Unassembled WGS sequence"/>
</dbReference>